<dbReference type="PROSITE" id="PS51194">
    <property type="entry name" value="HELICASE_CTER"/>
    <property type="match status" value="1"/>
</dbReference>
<comment type="catalytic activity">
    <reaction evidence="8">
        <text>ATP + H2O = ADP + phosphate + H(+)</text>
        <dbReference type="Rhea" id="RHEA:13065"/>
        <dbReference type="ChEBI" id="CHEBI:15377"/>
        <dbReference type="ChEBI" id="CHEBI:15378"/>
        <dbReference type="ChEBI" id="CHEBI:30616"/>
        <dbReference type="ChEBI" id="CHEBI:43474"/>
        <dbReference type="ChEBI" id="CHEBI:456216"/>
        <dbReference type="EC" id="3.6.4.13"/>
    </reaction>
</comment>
<reference evidence="11" key="3">
    <citation type="submission" date="2019-06" db="EMBL/GenBank/DDBJ databases">
        <authorList>
            <person name="Poynton C."/>
            <person name="Hasenbein S."/>
            <person name="Benoit J.B."/>
            <person name="Sepulveda M.S."/>
            <person name="Poelchau M.F."/>
            <person name="Murali S.C."/>
            <person name="Chen S."/>
            <person name="Glastad K.M."/>
            <person name="Werren J.H."/>
            <person name="Vineis J.H."/>
            <person name="Bowen J.L."/>
            <person name="Friedrich M."/>
            <person name="Jones J."/>
            <person name="Robertson H.M."/>
            <person name="Feyereisen R."/>
            <person name="Mechler-Hickson A."/>
            <person name="Mathers N."/>
            <person name="Lee C.E."/>
            <person name="Colbourne J.K."/>
            <person name="Biales A."/>
            <person name="Johnston J.S."/>
            <person name="Wellborn G.A."/>
            <person name="Rosendale A.J."/>
            <person name="Cridge A.G."/>
            <person name="Munoz-Torres M.C."/>
            <person name="Bain P.A."/>
            <person name="Manny A.R."/>
            <person name="Major K.M."/>
            <person name="Lambert F.N."/>
            <person name="Vulpe C.D."/>
            <person name="Tuck P."/>
            <person name="Blalock B.J."/>
            <person name="Lin Y.-Y."/>
            <person name="Smith M.E."/>
            <person name="Ochoa-Acuna H."/>
            <person name="Chen M.-J.M."/>
            <person name="Childers C.P."/>
            <person name="Qu J."/>
            <person name="Dugan S."/>
            <person name="Lee S.L."/>
            <person name="Chao H."/>
            <person name="Dinh H."/>
            <person name="Han Y."/>
            <person name="Doddapaneni H."/>
            <person name="Worley K.C."/>
            <person name="Muzny D.M."/>
            <person name="Gibbs R.A."/>
            <person name="Richards S."/>
        </authorList>
    </citation>
    <scope>NUCLEOTIDE SEQUENCE</scope>
    <source>
        <strain evidence="11">HAZT.00-mixed</strain>
        <tissue evidence="11">Whole organism</tissue>
    </source>
</reference>
<reference evidence="11" key="2">
    <citation type="journal article" date="2018" name="Environ. Sci. Technol.">
        <title>The Toxicogenome of Hyalella azteca: A Model for Sediment Ecotoxicology and Evolutionary Toxicology.</title>
        <authorList>
            <person name="Poynton H.C."/>
            <person name="Hasenbein S."/>
            <person name="Benoit J.B."/>
            <person name="Sepulveda M.S."/>
            <person name="Poelchau M.F."/>
            <person name="Hughes D.S.T."/>
            <person name="Murali S.C."/>
            <person name="Chen S."/>
            <person name="Glastad K.M."/>
            <person name="Goodisman M.A.D."/>
            <person name="Werren J.H."/>
            <person name="Vineis J.H."/>
            <person name="Bowen J.L."/>
            <person name="Friedrich M."/>
            <person name="Jones J."/>
            <person name="Robertson H.M."/>
            <person name="Feyereisen R."/>
            <person name="Mechler-Hickson A."/>
            <person name="Mathers N."/>
            <person name="Lee C.E."/>
            <person name="Colbourne J.K."/>
            <person name="Biales A."/>
            <person name="Johnston J.S."/>
            <person name="Wellborn G.A."/>
            <person name="Rosendale A.J."/>
            <person name="Cridge A.G."/>
            <person name="Munoz-Torres M.C."/>
            <person name="Bain P.A."/>
            <person name="Manny A.R."/>
            <person name="Major K.M."/>
            <person name="Lambert F.N."/>
            <person name="Vulpe C.D."/>
            <person name="Tuck P."/>
            <person name="Blalock B.J."/>
            <person name="Lin Y.Y."/>
            <person name="Smith M.E."/>
            <person name="Ochoa-Acuna H."/>
            <person name="Chen M.M."/>
            <person name="Childers C.P."/>
            <person name="Qu J."/>
            <person name="Dugan S."/>
            <person name="Lee S.L."/>
            <person name="Chao H."/>
            <person name="Dinh H."/>
            <person name="Han Y."/>
            <person name="Doddapaneni H."/>
            <person name="Worley K.C."/>
            <person name="Muzny D.M."/>
            <person name="Gibbs R.A."/>
            <person name="Richards S."/>
        </authorList>
    </citation>
    <scope>NUCLEOTIDE SEQUENCE</scope>
    <source>
        <strain evidence="11">HAZT.00-mixed</strain>
        <tissue evidence="11">Whole organism</tissue>
    </source>
</reference>
<proteinExistence type="inferred from homology"/>
<dbReference type="AlphaFoldDB" id="A0A6A0HDD8"/>
<dbReference type="Proteomes" id="UP000711488">
    <property type="component" value="Unassembled WGS sequence"/>
</dbReference>
<dbReference type="SMART" id="SM00487">
    <property type="entry name" value="DEXDc"/>
    <property type="match status" value="1"/>
</dbReference>
<feature type="domain" description="Helicase C-terminal" evidence="10">
    <location>
        <begin position="188"/>
        <end position="389"/>
    </location>
</feature>
<evidence type="ECO:0000256" key="5">
    <source>
        <dbReference type="ARBA" id="ARBA00022840"/>
    </source>
</evidence>
<dbReference type="GO" id="GO:0016787">
    <property type="term" value="F:hydrolase activity"/>
    <property type="evidence" value="ECO:0007669"/>
    <property type="project" value="UniProtKB-KW"/>
</dbReference>
<protein>
    <recommendedName>
        <fullName evidence="1">RNA helicase</fullName>
        <ecNumber evidence="1">3.6.4.13</ecNumber>
    </recommendedName>
</protein>
<evidence type="ECO:0000256" key="2">
    <source>
        <dbReference type="ARBA" id="ARBA00022741"/>
    </source>
</evidence>
<accession>A0A6A0HDD8</accession>
<dbReference type="SMART" id="SM00490">
    <property type="entry name" value="HELICc"/>
    <property type="match status" value="1"/>
</dbReference>
<evidence type="ECO:0000259" key="9">
    <source>
        <dbReference type="PROSITE" id="PS51192"/>
    </source>
</evidence>
<dbReference type="Gene3D" id="3.40.50.300">
    <property type="entry name" value="P-loop containing nucleotide triphosphate hydrolases"/>
    <property type="match status" value="3"/>
</dbReference>
<dbReference type="CDD" id="cd18787">
    <property type="entry name" value="SF2_C_DEAD"/>
    <property type="match status" value="1"/>
</dbReference>
<sequence>MGWKEPTLIQERAIPLMLTGKSIMAQARTGSGKTAAFLVPLMHRMLFSKNTATSQCTRMLVLAPSKELCQQISNMAAQLAIGCSQLPDMVVGPPRRVLAHVQAKSLSLDNIDSIVIDEADLMTAYQHSDSLKQIWSQVPSVCQFFITSATLSSSLLNINSLLFADEQNRLRNTVVLRLKEPPLPPASHLGQYVIKIEEFQKMLVLFYLFKLKKIMGKTIVFVNSINKGYKLRMVLGQFGIASCLLNSELPWASRCDIISQFNAGHYDIIIATDDAAALGKKPKNNVNLKGYVEILRLPMSIQKIIGMESDVESGTSRGLDFQSASNIINFDFPPDVTSYIHRVGRTARGTCEGTAVSMVSVDEHNTYLKVAACLSNMMNPVARHKKSTRTNSDGVFQAYDLDMSLLEDFEYRLQDVWHSCTDGLVRQARRKEIASQLLNSKKLLAYFQDNPGDMKLLRHDKRDHGLKTQVQSQKMLVAVY</sequence>
<evidence type="ECO:0000259" key="10">
    <source>
        <dbReference type="PROSITE" id="PS51194"/>
    </source>
</evidence>
<dbReference type="PANTHER" id="PTHR47959:SF21">
    <property type="entry name" value="DEAD-BOX HELICASE 56"/>
    <property type="match status" value="1"/>
</dbReference>
<dbReference type="Pfam" id="PF00271">
    <property type="entry name" value="Helicase_C"/>
    <property type="match status" value="2"/>
</dbReference>
<dbReference type="SUPFAM" id="SSF52540">
    <property type="entry name" value="P-loop containing nucleoside triphosphate hydrolases"/>
    <property type="match status" value="1"/>
</dbReference>
<evidence type="ECO:0000313" key="11">
    <source>
        <dbReference type="EMBL" id="KAA0203314.1"/>
    </source>
</evidence>
<dbReference type="OrthoDB" id="1191041at2759"/>
<dbReference type="EC" id="3.6.4.13" evidence="1"/>
<keyword evidence="6" id="KW-0694">RNA-binding</keyword>
<reference evidence="11" key="1">
    <citation type="submission" date="2014-08" db="EMBL/GenBank/DDBJ databases">
        <authorList>
            <person name="Murali S."/>
            <person name="Richards S."/>
            <person name="Bandaranaike D."/>
            <person name="Bellair M."/>
            <person name="Blankenburg K."/>
            <person name="Chao H."/>
            <person name="Dinh H."/>
            <person name="Doddapaneni H."/>
            <person name="Dugan-Rocha S."/>
            <person name="Elkadiri S."/>
            <person name="Gnanaolivu R."/>
            <person name="Hughes D."/>
            <person name="Lee S."/>
            <person name="Li M."/>
            <person name="Ming W."/>
            <person name="Munidasa M."/>
            <person name="Muniz J."/>
            <person name="Nguyen L."/>
            <person name="Osuji N."/>
            <person name="Pu L.-L."/>
            <person name="Puazo M."/>
            <person name="Skinner E."/>
            <person name="Qu C."/>
            <person name="Quiroz J."/>
            <person name="Raj R."/>
            <person name="Weissenberger G."/>
            <person name="Xin Y."/>
            <person name="Zou X."/>
            <person name="Han Y."/>
            <person name="Worley K."/>
            <person name="Muzny D."/>
            <person name="Gibbs R."/>
        </authorList>
    </citation>
    <scope>NUCLEOTIDE SEQUENCE</scope>
    <source>
        <strain evidence="11">HAZT.00-mixed</strain>
        <tissue evidence="11">Whole organism</tissue>
    </source>
</reference>
<evidence type="ECO:0000256" key="6">
    <source>
        <dbReference type="ARBA" id="ARBA00022884"/>
    </source>
</evidence>
<organism evidence="11">
    <name type="scientific">Hyalella azteca</name>
    <name type="common">Amphipod</name>
    <dbReference type="NCBI Taxonomy" id="294128"/>
    <lineage>
        <taxon>Eukaryota</taxon>
        <taxon>Metazoa</taxon>
        <taxon>Ecdysozoa</taxon>
        <taxon>Arthropoda</taxon>
        <taxon>Crustacea</taxon>
        <taxon>Multicrustacea</taxon>
        <taxon>Malacostraca</taxon>
        <taxon>Eumalacostraca</taxon>
        <taxon>Peracarida</taxon>
        <taxon>Amphipoda</taxon>
        <taxon>Senticaudata</taxon>
        <taxon>Talitrida</taxon>
        <taxon>Talitroidea</taxon>
        <taxon>Hyalellidae</taxon>
        <taxon>Hyalella</taxon>
    </lineage>
</organism>
<dbReference type="GO" id="GO:0005524">
    <property type="term" value="F:ATP binding"/>
    <property type="evidence" value="ECO:0007669"/>
    <property type="project" value="UniProtKB-KW"/>
</dbReference>
<evidence type="ECO:0000256" key="3">
    <source>
        <dbReference type="ARBA" id="ARBA00022801"/>
    </source>
</evidence>
<evidence type="ECO:0000256" key="7">
    <source>
        <dbReference type="ARBA" id="ARBA00038041"/>
    </source>
</evidence>
<keyword evidence="3" id="KW-0378">Hydrolase</keyword>
<dbReference type="InterPro" id="IPR027417">
    <property type="entry name" value="P-loop_NTPase"/>
</dbReference>
<dbReference type="PROSITE" id="PS51192">
    <property type="entry name" value="HELICASE_ATP_BIND_1"/>
    <property type="match status" value="1"/>
</dbReference>
<evidence type="ECO:0000256" key="8">
    <source>
        <dbReference type="ARBA" id="ARBA00047984"/>
    </source>
</evidence>
<comment type="caution">
    <text evidence="11">The sequence shown here is derived from an EMBL/GenBank/DDBJ whole genome shotgun (WGS) entry which is preliminary data.</text>
</comment>
<dbReference type="EMBL" id="JQDR03001919">
    <property type="protein sequence ID" value="KAA0203314.1"/>
    <property type="molecule type" value="Genomic_DNA"/>
</dbReference>
<dbReference type="InterPro" id="IPR014001">
    <property type="entry name" value="Helicase_ATP-bd"/>
</dbReference>
<feature type="domain" description="Helicase ATP-binding" evidence="9">
    <location>
        <begin position="14"/>
        <end position="169"/>
    </location>
</feature>
<dbReference type="GO" id="GO:0003724">
    <property type="term" value="F:RNA helicase activity"/>
    <property type="evidence" value="ECO:0007669"/>
    <property type="project" value="UniProtKB-EC"/>
</dbReference>
<keyword evidence="4" id="KW-0347">Helicase</keyword>
<keyword evidence="5" id="KW-0067">ATP-binding</keyword>
<dbReference type="PANTHER" id="PTHR47959">
    <property type="entry name" value="ATP-DEPENDENT RNA HELICASE RHLE-RELATED"/>
    <property type="match status" value="1"/>
</dbReference>
<dbReference type="GO" id="GO:0005829">
    <property type="term" value="C:cytosol"/>
    <property type="evidence" value="ECO:0007669"/>
    <property type="project" value="TreeGrafter"/>
</dbReference>
<dbReference type="InterPro" id="IPR001650">
    <property type="entry name" value="Helicase_C-like"/>
</dbReference>
<dbReference type="Pfam" id="PF00270">
    <property type="entry name" value="DEAD"/>
    <property type="match status" value="1"/>
</dbReference>
<evidence type="ECO:0000256" key="1">
    <source>
        <dbReference type="ARBA" id="ARBA00012552"/>
    </source>
</evidence>
<dbReference type="GO" id="GO:0003723">
    <property type="term" value="F:RNA binding"/>
    <property type="evidence" value="ECO:0007669"/>
    <property type="project" value="UniProtKB-KW"/>
</dbReference>
<keyword evidence="2" id="KW-0547">Nucleotide-binding</keyword>
<dbReference type="InterPro" id="IPR050079">
    <property type="entry name" value="DEAD_box_RNA_helicase"/>
</dbReference>
<dbReference type="InterPro" id="IPR011545">
    <property type="entry name" value="DEAD/DEAH_box_helicase_dom"/>
</dbReference>
<evidence type="ECO:0000256" key="4">
    <source>
        <dbReference type="ARBA" id="ARBA00022806"/>
    </source>
</evidence>
<name>A0A6A0HDD8_HYAAZ</name>
<gene>
    <name evidence="11" type="ORF">HAZT_HAZT010056</name>
</gene>
<comment type="similarity">
    <text evidence="7">Belongs to the DEAD box helicase family. DDX56/DBP9 subfamily.</text>
</comment>